<dbReference type="Gene3D" id="3.30.1330.40">
    <property type="entry name" value="RutC-like"/>
    <property type="match status" value="1"/>
</dbReference>
<dbReference type="InterPro" id="IPR035959">
    <property type="entry name" value="RutC-like_sf"/>
</dbReference>
<protein>
    <submittedName>
        <fullName evidence="1">RidA family protein</fullName>
    </submittedName>
</protein>
<dbReference type="InterPro" id="IPR006175">
    <property type="entry name" value="YjgF/YER057c/UK114"/>
</dbReference>
<sequence length="138" mass="15192">MSERQAIIPKGMEDVYDKIGYAPGVLVGEVLYVSGQIGRGPDMQLVEPREAQIVQAFENLKQVLESAGGKLEDIVDLTTFHTDMRDLPLFIKVRNRYLSAYPLPAWTAIGAHMLGGAPGYIIEIKAVAHLRKKEASPT</sequence>
<organism evidence="1 2">
    <name type="scientific">Herbaspirillum rubrisubalbicans Os34</name>
    <dbReference type="NCBI Taxonomy" id="1235827"/>
    <lineage>
        <taxon>Bacteria</taxon>
        <taxon>Pseudomonadati</taxon>
        <taxon>Pseudomonadota</taxon>
        <taxon>Betaproteobacteria</taxon>
        <taxon>Burkholderiales</taxon>
        <taxon>Oxalobacteraceae</taxon>
        <taxon>Herbaspirillum</taxon>
    </lineage>
</organism>
<dbReference type="RefSeq" id="WP_017453181.1">
    <property type="nucleotide sequence ID" value="NZ_CP008956.1"/>
</dbReference>
<dbReference type="GO" id="GO:0005829">
    <property type="term" value="C:cytosol"/>
    <property type="evidence" value="ECO:0007669"/>
    <property type="project" value="TreeGrafter"/>
</dbReference>
<evidence type="ECO:0000313" key="1">
    <source>
        <dbReference type="EMBL" id="QJP99893.1"/>
    </source>
</evidence>
<gene>
    <name evidence="1" type="ORF">C798_06520</name>
</gene>
<dbReference type="PANTHER" id="PTHR11803">
    <property type="entry name" value="2-IMINOBUTANOATE/2-IMINOPROPANOATE DEAMINASE RIDA"/>
    <property type="match status" value="1"/>
</dbReference>
<reference evidence="1 2" key="1">
    <citation type="journal article" date="2012" name="J. Bacteriol.">
        <title>Genome sequence of the pathogenic Herbaspirillum seropedicae strain Os34, isolated from rice roots.</title>
        <authorList>
            <person name="Ye W."/>
            <person name="Ye S."/>
            <person name="Liu J."/>
            <person name="Chang S."/>
            <person name="Chen M."/>
            <person name="Zhu B."/>
            <person name="Guo L."/>
            <person name="An Q."/>
        </authorList>
    </citation>
    <scope>NUCLEOTIDE SEQUENCE [LARGE SCALE GENOMIC DNA]</scope>
    <source>
        <strain evidence="1 2">Os34</strain>
    </source>
</reference>
<dbReference type="SUPFAM" id="SSF55298">
    <property type="entry name" value="YjgF-like"/>
    <property type="match status" value="1"/>
</dbReference>
<dbReference type="Proteomes" id="UP000501648">
    <property type="component" value="Chromosome"/>
</dbReference>
<dbReference type="InterPro" id="IPR038743">
    <property type="entry name" value="YjgH-like"/>
</dbReference>
<accession>A0A6M3ZMN0</accession>
<dbReference type="PANTHER" id="PTHR11803:SF44">
    <property type="entry name" value="RUTC FAMILY PROTEIN YJGH"/>
    <property type="match status" value="1"/>
</dbReference>
<dbReference type="GO" id="GO:0019239">
    <property type="term" value="F:deaminase activity"/>
    <property type="evidence" value="ECO:0007669"/>
    <property type="project" value="TreeGrafter"/>
</dbReference>
<dbReference type="CDD" id="cd02198">
    <property type="entry name" value="YjgH_like"/>
    <property type="match status" value="1"/>
</dbReference>
<proteinExistence type="predicted"/>
<name>A0A6M3ZMN0_9BURK</name>
<dbReference type="Pfam" id="PF01042">
    <property type="entry name" value="Ribonuc_L-PSP"/>
    <property type="match status" value="1"/>
</dbReference>
<evidence type="ECO:0000313" key="2">
    <source>
        <dbReference type="Proteomes" id="UP000501648"/>
    </source>
</evidence>
<dbReference type="EMBL" id="CP008956">
    <property type="protein sequence ID" value="QJP99893.1"/>
    <property type="molecule type" value="Genomic_DNA"/>
</dbReference>
<dbReference type="AlphaFoldDB" id="A0A6M3ZMN0"/>